<dbReference type="Proteomes" id="UP000054843">
    <property type="component" value="Unassembled WGS sequence"/>
</dbReference>
<sequence length="88" mass="9873">MSGLVDQSGASAWNRGIGAALNQPPVRSASFPFALILAVWLNRYRYCYGVEPHKQKQPCTEPADPEHRCTLGSKNRIYLFGSFEIREC</sequence>
<organism evidence="1 2">
    <name type="scientific">Trichinella papuae</name>
    <dbReference type="NCBI Taxonomy" id="268474"/>
    <lineage>
        <taxon>Eukaryota</taxon>
        <taxon>Metazoa</taxon>
        <taxon>Ecdysozoa</taxon>
        <taxon>Nematoda</taxon>
        <taxon>Enoplea</taxon>
        <taxon>Dorylaimia</taxon>
        <taxon>Trichinellida</taxon>
        <taxon>Trichinellidae</taxon>
        <taxon>Trichinella</taxon>
    </lineage>
</organism>
<name>A0A0V1N7M8_9BILA</name>
<protein>
    <submittedName>
        <fullName evidence="1">Uncharacterized protein</fullName>
    </submittedName>
</protein>
<keyword evidence="2" id="KW-1185">Reference proteome</keyword>
<dbReference type="OrthoDB" id="5920516at2759"/>
<dbReference type="EMBL" id="JYDO01000004">
    <property type="protein sequence ID" value="KRZ79979.1"/>
    <property type="molecule type" value="Genomic_DNA"/>
</dbReference>
<accession>A0A0V1N7M8</accession>
<evidence type="ECO:0000313" key="1">
    <source>
        <dbReference type="EMBL" id="KRZ79979.1"/>
    </source>
</evidence>
<proteinExistence type="predicted"/>
<gene>
    <name evidence="1" type="ORF">T10_4031</name>
</gene>
<dbReference type="AlphaFoldDB" id="A0A0V1N7M8"/>
<comment type="caution">
    <text evidence="1">The sequence shown here is derived from an EMBL/GenBank/DDBJ whole genome shotgun (WGS) entry which is preliminary data.</text>
</comment>
<evidence type="ECO:0000313" key="2">
    <source>
        <dbReference type="Proteomes" id="UP000054843"/>
    </source>
</evidence>
<reference evidence="1 2" key="1">
    <citation type="submission" date="2015-01" db="EMBL/GenBank/DDBJ databases">
        <title>Evolution of Trichinella species and genotypes.</title>
        <authorList>
            <person name="Korhonen P.K."/>
            <person name="Edoardo P."/>
            <person name="Giuseppe L.R."/>
            <person name="Gasser R.B."/>
        </authorList>
    </citation>
    <scope>NUCLEOTIDE SEQUENCE [LARGE SCALE GENOMIC DNA]</scope>
    <source>
        <strain evidence="1">ISS1980</strain>
    </source>
</reference>